<proteinExistence type="predicted"/>
<dbReference type="Proteomes" id="UP000243807">
    <property type="component" value="Chromosome"/>
</dbReference>
<dbReference type="EMBL" id="CP019434">
    <property type="protein sequence ID" value="APZ42552.1"/>
    <property type="molecule type" value="Genomic_DNA"/>
</dbReference>
<dbReference type="AlphaFoldDB" id="A0A1P8UFC9"/>
<evidence type="ECO:0000313" key="1">
    <source>
        <dbReference type="EMBL" id="APZ42552.1"/>
    </source>
</evidence>
<sequence>MKSLPRQTAWVVGTVLLVLAAVLYHMGSSATDAAQQRAAQADTVRLKSTINPRLATERKVQTASLQTALVLSALKKTAAITRVSETQISISGMFQNASNQQDLEAAAKSAPGMPGLKVVSVRISGSWQTLPGLRAWLATLDTRPVRITSLDVSQGSFIMGFNIYGR</sequence>
<gene>
    <name evidence="1" type="ORF">BW247_05130</name>
</gene>
<dbReference type="STRING" id="1765967.BW247_05130"/>
<name>A0A1P8UFC9_9GAMM</name>
<accession>A0A1P8UFC9</accession>
<protein>
    <submittedName>
        <fullName evidence="1">Uncharacterized protein</fullName>
    </submittedName>
</protein>
<dbReference type="KEGG" id="afy:BW247_05130"/>
<organism evidence="1 2">
    <name type="scientific">Acidihalobacter ferrooxydans</name>
    <dbReference type="NCBI Taxonomy" id="1765967"/>
    <lineage>
        <taxon>Bacteria</taxon>
        <taxon>Pseudomonadati</taxon>
        <taxon>Pseudomonadota</taxon>
        <taxon>Gammaproteobacteria</taxon>
        <taxon>Chromatiales</taxon>
        <taxon>Ectothiorhodospiraceae</taxon>
        <taxon>Acidihalobacter</taxon>
    </lineage>
</organism>
<reference evidence="1 2" key="1">
    <citation type="submission" date="2017-01" db="EMBL/GenBank/DDBJ databases">
        <title>Draft sequence of Acidihalobacter ferrooxidans strain DSM 14175 (strain V8).</title>
        <authorList>
            <person name="Khaleque H.N."/>
            <person name="Ramsay J.P."/>
            <person name="Murphy R.J.T."/>
            <person name="Kaksonen A.H."/>
            <person name="Boxall N.J."/>
            <person name="Watkin E.L.J."/>
        </authorList>
    </citation>
    <scope>NUCLEOTIDE SEQUENCE [LARGE SCALE GENOMIC DNA]</scope>
    <source>
        <strain evidence="1 2">V8</strain>
    </source>
</reference>
<evidence type="ECO:0000313" key="2">
    <source>
        <dbReference type="Proteomes" id="UP000243807"/>
    </source>
</evidence>
<keyword evidence="2" id="KW-1185">Reference proteome</keyword>